<evidence type="ECO:0000256" key="1">
    <source>
        <dbReference type="ARBA" id="ARBA00004651"/>
    </source>
</evidence>
<dbReference type="InterPro" id="IPR050382">
    <property type="entry name" value="MFS_Na/Anion_cotransporter"/>
</dbReference>
<evidence type="ECO:0000256" key="6">
    <source>
        <dbReference type="ARBA" id="ARBA00023136"/>
    </source>
</evidence>
<feature type="transmembrane region" description="Helical" evidence="7">
    <location>
        <begin position="45"/>
        <end position="66"/>
    </location>
</feature>
<dbReference type="InterPro" id="IPR011701">
    <property type="entry name" value="MFS"/>
</dbReference>
<accession>A0ABY4RKM3</accession>
<keyword evidence="3" id="KW-1003">Cell membrane</keyword>
<evidence type="ECO:0000256" key="5">
    <source>
        <dbReference type="ARBA" id="ARBA00022989"/>
    </source>
</evidence>
<dbReference type="PIRSF" id="PIRSF002808">
    <property type="entry name" value="Hexose_phosphate_transp"/>
    <property type="match status" value="1"/>
</dbReference>
<organism evidence="9 10">
    <name type="scientific">Paenibacillus konkukensis</name>
    <dbReference type="NCBI Taxonomy" id="2020716"/>
    <lineage>
        <taxon>Bacteria</taxon>
        <taxon>Bacillati</taxon>
        <taxon>Bacillota</taxon>
        <taxon>Bacilli</taxon>
        <taxon>Bacillales</taxon>
        <taxon>Paenibacillaceae</taxon>
        <taxon>Paenibacillus</taxon>
    </lineage>
</organism>
<evidence type="ECO:0000313" key="10">
    <source>
        <dbReference type="Proteomes" id="UP001057134"/>
    </source>
</evidence>
<protein>
    <submittedName>
        <fullName evidence="9">Sulfoacetate transporter SauU</fullName>
    </submittedName>
</protein>
<keyword evidence="6 7" id="KW-0472">Membrane</keyword>
<evidence type="ECO:0000259" key="8">
    <source>
        <dbReference type="PROSITE" id="PS50850"/>
    </source>
</evidence>
<keyword evidence="4 7" id="KW-0812">Transmembrane</keyword>
<dbReference type="Pfam" id="PF07690">
    <property type="entry name" value="MFS_1"/>
    <property type="match status" value="1"/>
</dbReference>
<evidence type="ECO:0000256" key="4">
    <source>
        <dbReference type="ARBA" id="ARBA00022692"/>
    </source>
</evidence>
<name>A0ABY4RKM3_9BACL</name>
<dbReference type="PANTHER" id="PTHR11662">
    <property type="entry name" value="SOLUTE CARRIER FAMILY 17"/>
    <property type="match status" value="1"/>
</dbReference>
<dbReference type="CDD" id="cd17319">
    <property type="entry name" value="MFS_ExuT_GudP_like"/>
    <property type="match status" value="1"/>
</dbReference>
<dbReference type="Proteomes" id="UP001057134">
    <property type="component" value="Chromosome"/>
</dbReference>
<feature type="transmembrane region" description="Helical" evidence="7">
    <location>
        <begin position="342"/>
        <end position="362"/>
    </location>
</feature>
<dbReference type="InterPro" id="IPR036259">
    <property type="entry name" value="MFS_trans_sf"/>
</dbReference>
<proteinExistence type="predicted"/>
<dbReference type="PROSITE" id="PS50850">
    <property type="entry name" value="MFS"/>
    <property type="match status" value="1"/>
</dbReference>
<keyword evidence="2" id="KW-0813">Transport</keyword>
<dbReference type="InterPro" id="IPR000849">
    <property type="entry name" value="Sugar_P_transporter"/>
</dbReference>
<dbReference type="EMBL" id="CP027059">
    <property type="protein sequence ID" value="UQZ82971.1"/>
    <property type="molecule type" value="Genomic_DNA"/>
</dbReference>
<feature type="transmembrane region" description="Helical" evidence="7">
    <location>
        <begin position="185"/>
        <end position="203"/>
    </location>
</feature>
<evidence type="ECO:0000313" key="9">
    <source>
        <dbReference type="EMBL" id="UQZ82971.1"/>
    </source>
</evidence>
<comment type="subcellular location">
    <subcellularLocation>
        <location evidence="1">Cell membrane</location>
        <topology evidence="1">Multi-pass membrane protein</topology>
    </subcellularLocation>
</comment>
<dbReference type="InterPro" id="IPR020846">
    <property type="entry name" value="MFS_dom"/>
</dbReference>
<evidence type="ECO:0000256" key="2">
    <source>
        <dbReference type="ARBA" id="ARBA00022448"/>
    </source>
</evidence>
<dbReference type="PANTHER" id="PTHR11662:SF399">
    <property type="entry name" value="FI19708P1-RELATED"/>
    <property type="match status" value="1"/>
</dbReference>
<feature type="transmembrane region" description="Helical" evidence="7">
    <location>
        <begin position="134"/>
        <end position="153"/>
    </location>
</feature>
<sequence>MLGITKDLGLSASATGVLLSSFFAGYALMQIPGGYLADRFGYRNVILISVLMWSVFTVLTGSAWSLTSMIVIRFLFGIGEGGYFPSGSKALASWFPQNERSRAMSFMLASGAIMGVITPILSTHLMTSVGWRSMFYMIGACGIVITLLLFFFLKERKADALPGMATEQAAVKPKAPLKTVLKTPMIWNLFLAYFSVYAINWGLNSWMPTYLVKARGLDMTSVGYLSAIPAFVGIFGMLLSGYILDKLPAGKDRLAAGILALVTGGLLYLMGSASSIPMFIAYQCLVGVFFAFISTLIASASLKSMPAELVGSANGFINTGAQVAGVLTPMLIGFMVDAFGGSYNAAFIMLVAFAALCAGALFTARAKPAAFSGLQARTAAYEESTGGTNI</sequence>
<feature type="transmembrane region" description="Helical" evidence="7">
    <location>
        <begin position="254"/>
        <end position="273"/>
    </location>
</feature>
<evidence type="ECO:0000256" key="3">
    <source>
        <dbReference type="ARBA" id="ARBA00022475"/>
    </source>
</evidence>
<keyword evidence="5 7" id="KW-1133">Transmembrane helix</keyword>
<reference evidence="9" key="2">
    <citation type="journal article" date="2021" name="J Anim Sci Technol">
        <title>Complete genome sequence of Paenibacillus konkukensis sp. nov. SK3146 as a potential probiotic strain.</title>
        <authorList>
            <person name="Jung H.I."/>
            <person name="Park S."/>
            <person name="Niu K.M."/>
            <person name="Lee S.W."/>
            <person name="Kothari D."/>
            <person name="Yi K.J."/>
            <person name="Kim S.K."/>
        </authorList>
    </citation>
    <scope>NUCLEOTIDE SEQUENCE</scope>
    <source>
        <strain evidence="9">SK3146</strain>
    </source>
</reference>
<dbReference type="SUPFAM" id="SSF103473">
    <property type="entry name" value="MFS general substrate transporter"/>
    <property type="match status" value="1"/>
</dbReference>
<evidence type="ECO:0000256" key="7">
    <source>
        <dbReference type="SAM" id="Phobius"/>
    </source>
</evidence>
<feature type="domain" description="Major facilitator superfamily (MFS) profile" evidence="8">
    <location>
        <begin position="1"/>
        <end position="369"/>
    </location>
</feature>
<feature type="transmembrane region" description="Helical" evidence="7">
    <location>
        <begin position="314"/>
        <end position="336"/>
    </location>
</feature>
<keyword evidence="10" id="KW-1185">Reference proteome</keyword>
<reference evidence="9" key="1">
    <citation type="submission" date="2018-02" db="EMBL/GenBank/DDBJ databases">
        <authorList>
            <person name="Kim S.-K."/>
            <person name="Jung H.-I."/>
            <person name="Lee S.-W."/>
        </authorList>
    </citation>
    <scope>NUCLEOTIDE SEQUENCE</scope>
    <source>
        <strain evidence="9">SK3146</strain>
    </source>
</reference>
<feature type="transmembrane region" description="Helical" evidence="7">
    <location>
        <begin position="223"/>
        <end position="242"/>
    </location>
</feature>
<feature type="transmembrane region" description="Helical" evidence="7">
    <location>
        <begin position="279"/>
        <end position="302"/>
    </location>
</feature>
<gene>
    <name evidence="9" type="primary">sauU</name>
    <name evidence="9" type="ORF">SK3146_02131</name>
</gene>
<feature type="transmembrane region" description="Helical" evidence="7">
    <location>
        <begin position="103"/>
        <end position="122"/>
    </location>
</feature>
<dbReference type="Gene3D" id="1.20.1250.20">
    <property type="entry name" value="MFS general substrate transporter like domains"/>
    <property type="match status" value="2"/>
</dbReference>